<keyword evidence="3 9" id="KW-0547">Nucleotide-binding</keyword>
<evidence type="ECO:0000256" key="5">
    <source>
        <dbReference type="ARBA" id="ARBA00061566"/>
    </source>
</evidence>
<dbReference type="CDD" id="cd05913">
    <property type="entry name" value="PaaK"/>
    <property type="match status" value="1"/>
</dbReference>
<dbReference type="GO" id="GO:0010124">
    <property type="term" value="P:phenylacetate catabolic process"/>
    <property type="evidence" value="ECO:0007669"/>
    <property type="project" value="UniProtKB-UniRule"/>
</dbReference>
<dbReference type="InterPro" id="IPR042099">
    <property type="entry name" value="ANL_N_sf"/>
</dbReference>
<dbReference type="InterPro" id="IPR000873">
    <property type="entry name" value="AMP-dep_synth/lig_dom"/>
</dbReference>
<dbReference type="eggNOG" id="COG1541">
    <property type="taxonomic scope" value="Bacteria"/>
</dbReference>
<dbReference type="Pfam" id="PF14535">
    <property type="entry name" value="AMP-binding_C_2"/>
    <property type="match status" value="1"/>
</dbReference>
<comment type="pathway">
    <text evidence="4 9">Aromatic compound metabolism; phenylacetate degradation.</text>
</comment>
<name>F3QXV7_9BACT</name>
<dbReference type="InterPro" id="IPR011880">
    <property type="entry name" value="PA_CoA_ligase"/>
</dbReference>
<comment type="function">
    <text evidence="9">Catalyzes the activation of phenylacetic acid (PA) to phenylacetyl-CoA (PA-CoA).</text>
</comment>
<dbReference type="EMBL" id="AFBR01000090">
    <property type="protein sequence ID" value="EGG50991.1"/>
    <property type="molecule type" value="Genomic_DNA"/>
</dbReference>
<evidence type="ECO:0000256" key="4">
    <source>
        <dbReference type="ARBA" id="ARBA00060591"/>
    </source>
</evidence>
<evidence type="ECO:0000256" key="9">
    <source>
        <dbReference type="PIRNR" id="PIRNR006444"/>
    </source>
</evidence>
<dbReference type="PIRSF" id="PIRSF006444">
    <property type="entry name" value="PaaK"/>
    <property type="match status" value="1"/>
</dbReference>
<comment type="subunit">
    <text evidence="1">Monomer.</text>
</comment>
<dbReference type="Proteomes" id="UP000005546">
    <property type="component" value="Unassembled WGS sequence"/>
</dbReference>
<dbReference type="Pfam" id="PF00501">
    <property type="entry name" value="AMP-binding"/>
    <property type="match status" value="1"/>
</dbReference>
<evidence type="ECO:0000256" key="3">
    <source>
        <dbReference type="ARBA" id="ARBA00022741"/>
    </source>
</evidence>
<dbReference type="InterPro" id="IPR028154">
    <property type="entry name" value="AMP-dep_Lig_C"/>
</dbReference>
<dbReference type="InterPro" id="IPR045851">
    <property type="entry name" value="AMP-bd_C_sf"/>
</dbReference>
<dbReference type="STRING" id="762982.HMPREF9442_03047"/>
<protein>
    <recommendedName>
        <fullName evidence="7 9">Phenylacetate-coenzyme A ligase</fullName>
        <ecNumber evidence="6 9">6.2.1.30</ecNumber>
    </recommendedName>
    <alternativeName>
        <fullName evidence="8 9">Phenylacetyl-CoA ligase</fullName>
    </alternativeName>
</protein>
<sequence length="436" mass="48709">MENMIWNKNKECMSREELRDLQGKRLHKLVDLVYHNTPFYRAKMQEMDLLPDDIRTIDDIVKLPFTTKADLRDNYPVGLLATPMSEIVRIHASSGTTGNPTIVGYTYRDLEIWKEVIARALTAYGVTRGDIVSVGYGYGLFTGGLGAHYGVEHLGATVLPTSTGNTEKHIRLLRDLGVTGIACTPSYALYLAEALHKQGLSADDLKLRIGAFGAEPWTENMRREIEERLGVQAYNIYGLSEIMGPGVAYECGCKNGSHIAEDHFYPEIIHPETGEVLPLGQEGELVLTTLTKTGMPLLRYRTKDLTTLMPGTCECGRTSVRFTRILGRSDDMLIIRGINVFPSQVENVILEMPEFAPRYMLVVDRKNNMDMLEVQVELRPDNFSDDLGGMLALKKCLAERLKSVLSISAEVKLVEPNSLPRSEGKSTRVIDKRVLA</sequence>
<evidence type="ECO:0000256" key="2">
    <source>
        <dbReference type="ARBA" id="ARBA00022598"/>
    </source>
</evidence>
<dbReference type="PANTHER" id="PTHR43439:SF1">
    <property type="entry name" value="PHENYLACETATE-COENZYME A LIGASE"/>
    <property type="match status" value="1"/>
</dbReference>
<evidence type="ECO:0000259" key="10">
    <source>
        <dbReference type="Pfam" id="PF00501"/>
    </source>
</evidence>
<feature type="domain" description="AMP-dependent synthetase/ligase" evidence="10">
    <location>
        <begin position="84"/>
        <end position="287"/>
    </location>
</feature>
<dbReference type="Gene3D" id="3.30.300.30">
    <property type="match status" value="1"/>
</dbReference>
<dbReference type="FunFam" id="3.40.50.12780:FF:000016">
    <property type="entry name" value="Phenylacetate-coenzyme A ligase"/>
    <property type="match status" value="1"/>
</dbReference>
<reference evidence="12 13" key="1">
    <citation type="submission" date="2011-02" db="EMBL/GenBank/DDBJ databases">
        <authorList>
            <person name="Weinstock G."/>
            <person name="Sodergren E."/>
            <person name="Clifton S."/>
            <person name="Fulton L."/>
            <person name="Fulton B."/>
            <person name="Courtney L."/>
            <person name="Fronick C."/>
            <person name="Harrison M."/>
            <person name="Strong C."/>
            <person name="Farmer C."/>
            <person name="Delahaunty K."/>
            <person name="Markovic C."/>
            <person name="Hall O."/>
            <person name="Minx P."/>
            <person name="Tomlinson C."/>
            <person name="Mitreva M."/>
            <person name="Hou S."/>
            <person name="Chen J."/>
            <person name="Wollam A."/>
            <person name="Pepin K.H."/>
            <person name="Johnson M."/>
            <person name="Bhonagiri V."/>
            <person name="Zhang X."/>
            <person name="Suruliraj S."/>
            <person name="Warren W."/>
            <person name="Chinwalla A."/>
            <person name="Mardis E.R."/>
            <person name="Wilson R.K."/>
        </authorList>
    </citation>
    <scope>NUCLEOTIDE SEQUENCE [LARGE SCALE GENOMIC DNA]</scope>
    <source>
        <strain evidence="12 13">YIT 11841</strain>
    </source>
</reference>
<proteinExistence type="inferred from homology"/>
<evidence type="ECO:0000256" key="1">
    <source>
        <dbReference type="ARBA" id="ARBA00011245"/>
    </source>
</evidence>
<dbReference type="UniPathway" id="UPA00930"/>
<dbReference type="OrthoDB" id="580775at2"/>
<accession>F3QXV7</accession>
<dbReference type="InterPro" id="IPR051414">
    <property type="entry name" value="Adenylate-forming_Reductase"/>
</dbReference>
<dbReference type="SUPFAM" id="SSF56801">
    <property type="entry name" value="Acetyl-CoA synthetase-like"/>
    <property type="match status" value="1"/>
</dbReference>
<evidence type="ECO:0000313" key="12">
    <source>
        <dbReference type="EMBL" id="EGG50991.1"/>
    </source>
</evidence>
<dbReference type="PANTHER" id="PTHR43439">
    <property type="entry name" value="PHENYLACETATE-COENZYME A LIGASE"/>
    <property type="match status" value="1"/>
</dbReference>
<comment type="similarity">
    <text evidence="5 9">Belongs to the phenylacetyl-CoA ligase family.</text>
</comment>
<organism evidence="12 13">
    <name type="scientific">Paraprevotella xylaniphila YIT 11841</name>
    <dbReference type="NCBI Taxonomy" id="762982"/>
    <lineage>
        <taxon>Bacteria</taxon>
        <taxon>Pseudomonadati</taxon>
        <taxon>Bacteroidota</taxon>
        <taxon>Bacteroidia</taxon>
        <taxon>Bacteroidales</taxon>
        <taxon>Prevotellaceae</taxon>
        <taxon>Paraprevotella</taxon>
    </lineage>
</organism>
<evidence type="ECO:0000256" key="6">
    <source>
        <dbReference type="ARBA" id="ARBA00066629"/>
    </source>
</evidence>
<dbReference type="EC" id="6.2.1.30" evidence="6 9"/>
<keyword evidence="2 9" id="KW-0436">Ligase</keyword>
<evidence type="ECO:0000256" key="8">
    <source>
        <dbReference type="ARBA" id="ARBA00075111"/>
    </source>
</evidence>
<evidence type="ECO:0000256" key="7">
    <source>
        <dbReference type="ARBA" id="ARBA00068695"/>
    </source>
</evidence>
<dbReference type="GO" id="GO:0047475">
    <property type="term" value="F:phenylacetate-CoA ligase activity"/>
    <property type="evidence" value="ECO:0007669"/>
    <property type="project" value="UniProtKB-EC"/>
</dbReference>
<comment type="caution">
    <text evidence="12">The sequence shown here is derived from an EMBL/GenBank/DDBJ whole genome shotgun (WGS) entry which is preliminary data.</text>
</comment>
<dbReference type="HOGENOM" id="CLU_035301_1_1_10"/>
<comment type="catalytic activity">
    <reaction evidence="9">
        <text>2-phenylacetate + ATP + CoA = phenylacetyl-CoA + AMP + diphosphate</text>
        <dbReference type="Rhea" id="RHEA:20956"/>
        <dbReference type="ChEBI" id="CHEBI:18401"/>
        <dbReference type="ChEBI" id="CHEBI:30616"/>
        <dbReference type="ChEBI" id="CHEBI:33019"/>
        <dbReference type="ChEBI" id="CHEBI:57287"/>
        <dbReference type="ChEBI" id="CHEBI:57390"/>
        <dbReference type="ChEBI" id="CHEBI:456215"/>
        <dbReference type="EC" id="6.2.1.30"/>
    </reaction>
</comment>
<dbReference type="AlphaFoldDB" id="F3QXV7"/>
<dbReference type="GO" id="GO:0000166">
    <property type="term" value="F:nucleotide binding"/>
    <property type="evidence" value="ECO:0007669"/>
    <property type="project" value="UniProtKB-KW"/>
</dbReference>
<gene>
    <name evidence="12" type="ORF">HMPREF9442_03047</name>
</gene>
<feature type="domain" description="AMP-dependent ligase C-terminal" evidence="11">
    <location>
        <begin position="337"/>
        <end position="433"/>
    </location>
</feature>
<dbReference type="Gene3D" id="3.40.50.12780">
    <property type="entry name" value="N-terminal domain of ligase-like"/>
    <property type="match status" value="1"/>
</dbReference>
<evidence type="ECO:0000313" key="13">
    <source>
        <dbReference type="Proteomes" id="UP000005546"/>
    </source>
</evidence>
<evidence type="ECO:0000259" key="11">
    <source>
        <dbReference type="Pfam" id="PF14535"/>
    </source>
</evidence>
<keyword evidence="13" id="KW-1185">Reference proteome</keyword>